<evidence type="ECO:0000256" key="3">
    <source>
        <dbReference type="ARBA" id="ARBA00022692"/>
    </source>
</evidence>
<comment type="caution">
    <text evidence="8">The sequence shown here is derived from an EMBL/GenBank/DDBJ whole genome shotgun (WGS) entry which is preliminary data.</text>
</comment>
<feature type="transmembrane region" description="Helical" evidence="6">
    <location>
        <begin position="433"/>
        <end position="457"/>
    </location>
</feature>
<keyword evidence="9" id="KW-1185">Reference proteome</keyword>
<sequence>MSRMQALAILVARNVRHRRGQALAMLLLAAVAAVPLNLGIIMATGYPRLIEDSLTSVNASDFMALVPDDDAAGRFVEQLRADSDITELEADTVLAGPVDTTFGGERASVLALVFDSDARPRLDGWHTISQTSDPLDHPILAPAIYGAGGGYSLGQQIDFSSPAGDLSFQVQGFAELPTMGVPNMGAVGFGVPGEQFDDLLREPGPLSTMLLVKARTIDSGDATQVLADNLAEYNNAHPGATVTPAWDVSRDLLAEGVLLGANIFAAALVAFAVIIVVVALVVIRFLTVNAIDGELRQLGVLRATGFTTGQVITTLVATSAASAAAGSVVGVGLSYAVLPTLADSLSDQTGLLWQPGFSVVGFLATVVLLTGAVLVMSAVAALRVRRMGTLTALRGGEVARGSGHHPLPLAITPGPLNWLLGAKQALVRLPQTLLVGATMLVVTAMSVIAVSLSVNILGDPAAFTRMMVGDMPDAQVVTPDAEAADRVRDEAAALPGVEQAFMSELTGLSVNNINTSVYVADDFGRLRYDATYEGRMPSRDDEVVLGSVLADQLGVSTGDEVALTVSEHTATYLVTGETSSGRGMGRSLDLTVDAMRRLDPGYQADTVSLQVSDPAQIPDLLDRLSAASPDDVVSTENVVTSLSTQLSGYQSMIAAMSVIILAFMGVVVVLVVALVVSTLIVHCRRRYGTLKALGFTSADLAAQTAMTQLPAVLIGSLLGGAAGMALQNPVMIALLSGLGIKKAGFWLPWTYPLGLAVVVTVLAALVCWLDSLSLRRISAYALVTE</sequence>
<dbReference type="EMBL" id="JAAMOZ010000002">
    <property type="protein sequence ID" value="NIH58186.1"/>
    <property type="molecule type" value="Genomic_DNA"/>
</dbReference>
<feature type="transmembrane region" description="Helical" evidence="6">
    <location>
        <begin position="711"/>
        <end position="737"/>
    </location>
</feature>
<dbReference type="InterPro" id="IPR003838">
    <property type="entry name" value="ABC3_permease_C"/>
</dbReference>
<comment type="subcellular location">
    <subcellularLocation>
        <location evidence="1">Cell membrane</location>
        <topology evidence="1">Multi-pass membrane protein</topology>
    </subcellularLocation>
</comment>
<accession>A0ABX0SJN7</accession>
<evidence type="ECO:0000313" key="9">
    <source>
        <dbReference type="Proteomes" id="UP000749311"/>
    </source>
</evidence>
<dbReference type="PANTHER" id="PTHR30287:SF2">
    <property type="entry name" value="BLL1001 PROTEIN"/>
    <property type="match status" value="1"/>
</dbReference>
<proteinExistence type="predicted"/>
<evidence type="ECO:0000256" key="6">
    <source>
        <dbReference type="SAM" id="Phobius"/>
    </source>
</evidence>
<feature type="domain" description="ABC3 transporter permease C-terminal" evidence="7">
    <location>
        <begin position="659"/>
        <end position="769"/>
    </location>
</feature>
<name>A0ABX0SJN7_9ACTN</name>
<evidence type="ECO:0000256" key="5">
    <source>
        <dbReference type="ARBA" id="ARBA00023136"/>
    </source>
</evidence>
<gene>
    <name evidence="8" type="ORF">FB473_002878</name>
</gene>
<dbReference type="Proteomes" id="UP000749311">
    <property type="component" value="Unassembled WGS sequence"/>
</dbReference>
<keyword evidence="5 6" id="KW-0472">Membrane</keyword>
<evidence type="ECO:0000256" key="4">
    <source>
        <dbReference type="ARBA" id="ARBA00022989"/>
    </source>
</evidence>
<evidence type="ECO:0000313" key="8">
    <source>
        <dbReference type="EMBL" id="NIH58186.1"/>
    </source>
</evidence>
<feature type="transmembrane region" description="Helical" evidence="6">
    <location>
        <begin position="749"/>
        <end position="769"/>
    </location>
</feature>
<feature type="transmembrane region" description="Helical" evidence="6">
    <location>
        <begin position="263"/>
        <end position="291"/>
    </location>
</feature>
<reference evidence="8 9" key="1">
    <citation type="submission" date="2020-02" db="EMBL/GenBank/DDBJ databases">
        <title>Sequencing the genomes of 1000 actinobacteria strains.</title>
        <authorList>
            <person name="Klenk H.-P."/>
        </authorList>
    </citation>
    <scope>NUCLEOTIDE SEQUENCE [LARGE SCALE GENOMIC DNA]</scope>
    <source>
        <strain evidence="8 9">DSM 19609</strain>
    </source>
</reference>
<protein>
    <submittedName>
        <fullName evidence="8">ABC transport system permease protein</fullName>
    </submittedName>
</protein>
<evidence type="ECO:0000256" key="2">
    <source>
        <dbReference type="ARBA" id="ARBA00022475"/>
    </source>
</evidence>
<dbReference type="Pfam" id="PF02687">
    <property type="entry name" value="FtsX"/>
    <property type="match status" value="2"/>
</dbReference>
<dbReference type="PANTHER" id="PTHR30287">
    <property type="entry name" value="MEMBRANE COMPONENT OF PREDICTED ABC SUPERFAMILY METABOLITE UPTAKE TRANSPORTER"/>
    <property type="match status" value="1"/>
</dbReference>
<keyword evidence="3 6" id="KW-0812">Transmembrane</keyword>
<keyword evidence="2" id="KW-1003">Cell membrane</keyword>
<evidence type="ECO:0000256" key="1">
    <source>
        <dbReference type="ARBA" id="ARBA00004651"/>
    </source>
</evidence>
<feature type="transmembrane region" description="Helical" evidence="6">
    <location>
        <begin position="312"/>
        <end position="337"/>
    </location>
</feature>
<evidence type="ECO:0000259" key="7">
    <source>
        <dbReference type="Pfam" id="PF02687"/>
    </source>
</evidence>
<feature type="transmembrane region" description="Helical" evidence="6">
    <location>
        <begin position="357"/>
        <end position="382"/>
    </location>
</feature>
<feature type="domain" description="ABC3 transporter permease C-terminal" evidence="7">
    <location>
        <begin position="270"/>
        <end position="387"/>
    </location>
</feature>
<organism evidence="8 9">
    <name type="scientific">Brooklawnia cerclae</name>
    <dbReference type="NCBI Taxonomy" id="349934"/>
    <lineage>
        <taxon>Bacteria</taxon>
        <taxon>Bacillati</taxon>
        <taxon>Actinomycetota</taxon>
        <taxon>Actinomycetes</taxon>
        <taxon>Propionibacteriales</taxon>
        <taxon>Propionibacteriaceae</taxon>
        <taxon>Brooklawnia</taxon>
    </lineage>
</organism>
<feature type="transmembrane region" description="Helical" evidence="6">
    <location>
        <begin position="652"/>
        <end position="681"/>
    </location>
</feature>
<dbReference type="InterPro" id="IPR038766">
    <property type="entry name" value="Membrane_comp_ABC_pdt"/>
</dbReference>
<keyword evidence="4 6" id="KW-1133">Transmembrane helix</keyword>